<organism evidence="2 3">
    <name type="scientific">Phytophthora palmivora</name>
    <dbReference type="NCBI Taxonomy" id="4796"/>
    <lineage>
        <taxon>Eukaryota</taxon>
        <taxon>Sar</taxon>
        <taxon>Stramenopiles</taxon>
        <taxon>Oomycota</taxon>
        <taxon>Peronosporomycetes</taxon>
        <taxon>Peronosporales</taxon>
        <taxon>Peronosporaceae</taxon>
        <taxon>Phytophthora</taxon>
    </lineage>
</organism>
<dbReference type="EMBL" id="NCKW01002014">
    <property type="protein sequence ID" value="POM78418.1"/>
    <property type="molecule type" value="Genomic_DNA"/>
</dbReference>
<accession>A0A2P4YKS8</accession>
<evidence type="ECO:0000313" key="2">
    <source>
        <dbReference type="EMBL" id="POM78418.1"/>
    </source>
</evidence>
<evidence type="ECO:0000313" key="3">
    <source>
        <dbReference type="Proteomes" id="UP000237271"/>
    </source>
</evidence>
<protein>
    <submittedName>
        <fullName evidence="2">Uncharacterized protein</fullName>
    </submittedName>
</protein>
<dbReference type="Proteomes" id="UP000237271">
    <property type="component" value="Unassembled WGS sequence"/>
</dbReference>
<comment type="caution">
    <text evidence="2">The sequence shown here is derived from an EMBL/GenBank/DDBJ whole genome shotgun (WGS) entry which is preliminary data.</text>
</comment>
<proteinExistence type="predicted"/>
<feature type="compositionally biased region" description="Polar residues" evidence="1">
    <location>
        <begin position="55"/>
        <end position="65"/>
    </location>
</feature>
<evidence type="ECO:0000256" key="1">
    <source>
        <dbReference type="SAM" id="MobiDB-lite"/>
    </source>
</evidence>
<dbReference type="OrthoDB" id="123483at2759"/>
<keyword evidence="3" id="KW-1185">Reference proteome</keyword>
<sequence>MPRRQNQHDLSPHVKVAIALYLSQRSVGGYLPRGSIALAAVGFGLQRHTISKVWQQRHNSAAQMGSRQQRPSPPRRLTDDEEVERFRDVPF</sequence>
<gene>
    <name evidence="2" type="ORF">PHPALM_4049</name>
</gene>
<dbReference type="AlphaFoldDB" id="A0A2P4YKS8"/>
<reference evidence="2 3" key="1">
    <citation type="journal article" date="2017" name="Genome Biol. Evol.">
        <title>Phytophthora megakarya and P. palmivora, closely related causal agents of cacao black pod rot, underwent increases in genome sizes and gene numbers by different mechanisms.</title>
        <authorList>
            <person name="Ali S.S."/>
            <person name="Shao J."/>
            <person name="Lary D.J."/>
            <person name="Kronmiller B."/>
            <person name="Shen D."/>
            <person name="Strem M.D."/>
            <person name="Amoako-Attah I."/>
            <person name="Akrofi A.Y."/>
            <person name="Begoude B.A."/>
            <person name="Ten Hoopen G.M."/>
            <person name="Coulibaly K."/>
            <person name="Kebe B.I."/>
            <person name="Melnick R.L."/>
            <person name="Guiltinan M.J."/>
            <person name="Tyler B.M."/>
            <person name="Meinhardt L.W."/>
            <person name="Bailey B.A."/>
        </authorList>
    </citation>
    <scope>NUCLEOTIDE SEQUENCE [LARGE SCALE GENOMIC DNA]</scope>
    <source>
        <strain evidence="3">sbr112.9</strain>
    </source>
</reference>
<feature type="region of interest" description="Disordered" evidence="1">
    <location>
        <begin position="55"/>
        <end position="91"/>
    </location>
</feature>
<name>A0A2P4YKS8_9STRA</name>